<evidence type="ECO:0000313" key="16">
    <source>
        <dbReference type="Proteomes" id="UP000306416"/>
    </source>
</evidence>
<dbReference type="Gene3D" id="1.10.260.50">
    <property type="match status" value="1"/>
</dbReference>
<evidence type="ECO:0000256" key="12">
    <source>
        <dbReference type="RuleBase" id="RU004504"/>
    </source>
</evidence>
<dbReference type="Gene3D" id="3.90.1150.10">
    <property type="entry name" value="Aspartate Aminotransferase, domain 1"/>
    <property type="match status" value="1"/>
</dbReference>
<evidence type="ECO:0000256" key="5">
    <source>
        <dbReference type="ARBA" id="ARBA00012239"/>
    </source>
</evidence>
<dbReference type="PANTHER" id="PTHR11601:SF34">
    <property type="entry name" value="CYSTEINE DESULFURASE"/>
    <property type="match status" value="1"/>
</dbReference>
<dbReference type="PROSITE" id="PS00595">
    <property type="entry name" value="AA_TRANSFER_CLASS_5"/>
    <property type="match status" value="1"/>
</dbReference>
<comment type="catalytic activity">
    <reaction evidence="11 13">
        <text>(sulfur carrier)-H + L-cysteine = (sulfur carrier)-SH + L-alanine</text>
        <dbReference type="Rhea" id="RHEA:43892"/>
        <dbReference type="Rhea" id="RHEA-COMP:14737"/>
        <dbReference type="Rhea" id="RHEA-COMP:14739"/>
        <dbReference type="ChEBI" id="CHEBI:29917"/>
        <dbReference type="ChEBI" id="CHEBI:35235"/>
        <dbReference type="ChEBI" id="CHEBI:57972"/>
        <dbReference type="ChEBI" id="CHEBI:64428"/>
        <dbReference type="EC" id="2.8.1.7"/>
    </reaction>
</comment>
<organism evidence="15 16">
    <name type="scientific">Geomonas terrae</name>
    <dbReference type="NCBI Taxonomy" id="2562681"/>
    <lineage>
        <taxon>Bacteria</taxon>
        <taxon>Pseudomonadati</taxon>
        <taxon>Thermodesulfobacteriota</taxon>
        <taxon>Desulfuromonadia</taxon>
        <taxon>Geobacterales</taxon>
        <taxon>Geobacteraceae</taxon>
        <taxon>Geomonas</taxon>
    </lineage>
</organism>
<dbReference type="InterPro" id="IPR000192">
    <property type="entry name" value="Aminotrans_V_dom"/>
</dbReference>
<dbReference type="GO" id="GO:0006520">
    <property type="term" value="P:amino acid metabolic process"/>
    <property type="evidence" value="ECO:0007669"/>
    <property type="project" value="InterPro"/>
</dbReference>
<feature type="domain" description="Aminotransferase class V" evidence="14">
    <location>
        <begin position="4"/>
        <end position="365"/>
    </location>
</feature>
<evidence type="ECO:0000256" key="10">
    <source>
        <dbReference type="ARBA" id="ARBA00023014"/>
    </source>
</evidence>
<evidence type="ECO:0000256" key="3">
    <source>
        <dbReference type="ARBA" id="ARBA00006490"/>
    </source>
</evidence>
<evidence type="ECO:0000256" key="11">
    <source>
        <dbReference type="ARBA" id="ARBA00050776"/>
    </source>
</evidence>
<keyword evidence="8 13" id="KW-0663">Pyridoxal phosphate</keyword>
<comment type="cofactor">
    <cofactor evidence="1 12">
        <name>pyridoxal 5'-phosphate</name>
        <dbReference type="ChEBI" id="CHEBI:597326"/>
    </cofactor>
</comment>
<dbReference type="RefSeq" id="WP_135871836.1">
    <property type="nucleotide sequence ID" value="NZ_SRSC01000004.1"/>
</dbReference>
<dbReference type="PANTHER" id="PTHR11601">
    <property type="entry name" value="CYSTEINE DESULFURYLASE FAMILY MEMBER"/>
    <property type="match status" value="1"/>
</dbReference>
<evidence type="ECO:0000256" key="13">
    <source>
        <dbReference type="RuleBase" id="RU364075"/>
    </source>
</evidence>
<evidence type="ECO:0000256" key="7">
    <source>
        <dbReference type="ARBA" id="ARBA00022723"/>
    </source>
</evidence>
<dbReference type="FunFam" id="3.40.640.10:FF:000084">
    <property type="entry name" value="IscS-like cysteine desulfurase"/>
    <property type="match status" value="1"/>
</dbReference>
<dbReference type="InterPro" id="IPR015421">
    <property type="entry name" value="PyrdxlP-dep_Trfase_major"/>
</dbReference>
<dbReference type="AlphaFoldDB" id="A0A4V3NZ95"/>
<comment type="similarity">
    <text evidence="3 13">Belongs to the class-V pyridoxal-phosphate-dependent aminotransferase family. NifS/IscS subfamily.</text>
</comment>
<comment type="subunit">
    <text evidence="4">Homodimer.</text>
</comment>
<keyword evidence="6 13" id="KW-0808">Transferase</keyword>
<dbReference type="InterPro" id="IPR015424">
    <property type="entry name" value="PyrdxlP-dep_Trfase"/>
</dbReference>
<accession>A0A4V3NZ95</accession>
<evidence type="ECO:0000256" key="6">
    <source>
        <dbReference type="ARBA" id="ARBA00022679"/>
    </source>
</evidence>
<evidence type="ECO:0000259" key="14">
    <source>
        <dbReference type="Pfam" id="PF00266"/>
    </source>
</evidence>
<dbReference type="Proteomes" id="UP000306416">
    <property type="component" value="Unassembled WGS sequence"/>
</dbReference>
<dbReference type="SUPFAM" id="SSF53383">
    <property type="entry name" value="PLP-dependent transferases"/>
    <property type="match status" value="1"/>
</dbReference>
<dbReference type="GO" id="GO:0051536">
    <property type="term" value="F:iron-sulfur cluster binding"/>
    <property type="evidence" value="ECO:0007669"/>
    <property type="project" value="UniProtKB-KW"/>
</dbReference>
<evidence type="ECO:0000256" key="4">
    <source>
        <dbReference type="ARBA" id="ARBA00011738"/>
    </source>
</evidence>
<comment type="caution">
    <text evidence="15">The sequence shown here is derived from an EMBL/GenBank/DDBJ whole genome shotgun (WGS) entry which is preliminary data.</text>
</comment>
<reference evidence="15 16" key="1">
    <citation type="submission" date="2019-04" db="EMBL/GenBank/DDBJ databases">
        <title>Geobacter oryzae sp. nov., ferric-reducing bacteria isolated from paddy soil.</title>
        <authorList>
            <person name="Xu Z."/>
            <person name="Masuda Y."/>
            <person name="Itoh H."/>
            <person name="Senoo K."/>
        </authorList>
    </citation>
    <scope>NUCLEOTIDE SEQUENCE [LARGE SCALE GENOMIC DNA]</scope>
    <source>
        <strain evidence="15 16">Red111</strain>
    </source>
</reference>
<dbReference type="EMBL" id="SRSC01000004">
    <property type="protein sequence ID" value="TGU70632.1"/>
    <property type="molecule type" value="Genomic_DNA"/>
</dbReference>
<dbReference type="GO" id="GO:0031071">
    <property type="term" value="F:cysteine desulfurase activity"/>
    <property type="evidence" value="ECO:0007669"/>
    <property type="project" value="UniProtKB-EC"/>
</dbReference>
<dbReference type="GO" id="GO:0030170">
    <property type="term" value="F:pyridoxal phosphate binding"/>
    <property type="evidence" value="ECO:0007669"/>
    <property type="project" value="InterPro"/>
</dbReference>
<evidence type="ECO:0000256" key="2">
    <source>
        <dbReference type="ARBA" id="ARBA00003120"/>
    </source>
</evidence>
<keyword evidence="7 13" id="KW-0479">Metal-binding</keyword>
<keyword evidence="16" id="KW-1185">Reference proteome</keyword>
<dbReference type="GO" id="GO:0046872">
    <property type="term" value="F:metal ion binding"/>
    <property type="evidence" value="ECO:0007669"/>
    <property type="project" value="UniProtKB-KW"/>
</dbReference>
<proteinExistence type="inferred from homology"/>
<dbReference type="InterPro" id="IPR020578">
    <property type="entry name" value="Aminotrans_V_PyrdxlP_BS"/>
</dbReference>
<name>A0A4V3NZ95_9BACT</name>
<evidence type="ECO:0000256" key="9">
    <source>
        <dbReference type="ARBA" id="ARBA00023004"/>
    </source>
</evidence>
<evidence type="ECO:0000256" key="8">
    <source>
        <dbReference type="ARBA" id="ARBA00022898"/>
    </source>
</evidence>
<keyword evidence="9 13" id="KW-0408">Iron</keyword>
<dbReference type="PIRSF" id="PIRSF005572">
    <property type="entry name" value="NifS"/>
    <property type="match status" value="1"/>
</dbReference>
<evidence type="ECO:0000313" key="15">
    <source>
        <dbReference type="EMBL" id="TGU70632.1"/>
    </source>
</evidence>
<dbReference type="InterPro" id="IPR015422">
    <property type="entry name" value="PyrdxlP-dep_Trfase_small"/>
</dbReference>
<dbReference type="InterPro" id="IPR017772">
    <property type="entry name" value="Cys_deSase_NifS_bac/arc"/>
</dbReference>
<comment type="function">
    <text evidence="2">Catalyzes the removal of elemental sulfur atoms from cysteine to produce alanine. Seems to participate in the biosynthesis of the nitrogenase metalloclusters by providing the inorganic sulfur required for the Fe-S core formation.</text>
</comment>
<gene>
    <name evidence="15" type="primary">nifS</name>
    <name evidence="15" type="ORF">E4633_16650</name>
</gene>
<dbReference type="Gene3D" id="3.40.640.10">
    <property type="entry name" value="Type I PLP-dependent aspartate aminotransferase-like (Major domain)"/>
    <property type="match status" value="1"/>
</dbReference>
<keyword evidence="10 13" id="KW-0411">Iron-sulfur</keyword>
<dbReference type="NCBIfam" id="TIGR03402">
    <property type="entry name" value="FeS_nifS"/>
    <property type="match status" value="1"/>
</dbReference>
<sequence length="390" mass="42907">MREIYLDNNATTKVDERVFEEMRPYFCELYGNPSSMHFFGGQVQKKVDEARARVASLLGALPDEIVFTACGTESDNAAIRSALEVFPEKRHIITSRVEHPAVLTQCRNLTKRGYRVTELNVDGNGQLDLNELERALDEDTAIVSLMYANNETGVIFPIEEAARIVKKKGAIFHTDAVQAVGKIPLNMAESAIDMLSLSGHKLHAPKGVGVLYVRRGTPFRPMLVGGHQERGRRAGTENTASIIAMGKACELAEQYMADEAGRVRELRDRLERELTALIPNTRINGGGTDRLPNTLSIAMEFVEGEGILLLLSDKGICASSGSACTSGSLEPSHVLRAMGVPFTCAHGSIRFSLSRFTTDDDIDAVIKELPPIISRLREMSPFGREYLVQK</sequence>
<evidence type="ECO:0000256" key="1">
    <source>
        <dbReference type="ARBA" id="ARBA00001933"/>
    </source>
</evidence>
<protein>
    <recommendedName>
        <fullName evidence="5 13">Cysteine desulfurase</fullName>
        <ecNumber evidence="5 13">2.8.1.7</ecNumber>
    </recommendedName>
    <alternativeName>
        <fullName evidence="13">Nitrogenase metalloclusters biosynthesis protein NifS</fullName>
    </alternativeName>
</protein>
<dbReference type="Pfam" id="PF00266">
    <property type="entry name" value="Aminotran_5"/>
    <property type="match status" value="1"/>
</dbReference>
<dbReference type="EC" id="2.8.1.7" evidence="5 13"/>
<dbReference type="InterPro" id="IPR016454">
    <property type="entry name" value="Cysteine_dSase"/>
</dbReference>